<feature type="region of interest" description="Disordered" evidence="1">
    <location>
        <begin position="86"/>
        <end position="108"/>
    </location>
</feature>
<keyword evidence="3" id="KW-1185">Reference proteome</keyword>
<dbReference type="Gene3D" id="2.40.128.630">
    <property type="match status" value="1"/>
</dbReference>
<name>A0ABW5WZX4_9FLAO</name>
<reference evidence="3" key="1">
    <citation type="journal article" date="2019" name="Int. J. Syst. Evol. Microbiol.">
        <title>The Global Catalogue of Microorganisms (GCM) 10K type strain sequencing project: providing services to taxonomists for standard genome sequencing and annotation.</title>
        <authorList>
            <consortium name="The Broad Institute Genomics Platform"/>
            <consortium name="The Broad Institute Genome Sequencing Center for Infectious Disease"/>
            <person name="Wu L."/>
            <person name="Ma J."/>
        </authorList>
    </citation>
    <scope>NUCLEOTIDE SEQUENCE [LARGE SCALE GENOMIC DNA]</scope>
    <source>
        <strain evidence="3">KCTC 52925</strain>
    </source>
</reference>
<dbReference type="InterPro" id="IPR018391">
    <property type="entry name" value="PQQ_b-propeller_rpt"/>
</dbReference>
<comment type="caution">
    <text evidence="2">The sequence shown here is derived from an EMBL/GenBank/DDBJ whole genome shotgun (WGS) entry which is preliminary data.</text>
</comment>
<sequence>PADGSVNWTYDAEIVESVPAVDMNGNVYVGTTNGRLLILSSAGGLEKEFELGDGVINSPTIISDGTVFVEGLDEEVIKLFKVSVEESGPADSPWPMKGQNVKNTAQAK</sequence>
<gene>
    <name evidence="2" type="ORF">ACFSYS_03740</name>
</gene>
<protein>
    <submittedName>
        <fullName evidence="2">PQQ-binding-like beta-propeller repeat protein</fullName>
    </submittedName>
</protein>
<evidence type="ECO:0000313" key="2">
    <source>
        <dbReference type="EMBL" id="MFD2832385.1"/>
    </source>
</evidence>
<evidence type="ECO:0000313" key="3">
    <source>
        <dbReference type="Proteomes" id="UP001597438"/>
    </source>
</evidence>
<dbReference type="EMBL" id="JBHUOJ010000007">
    <property type="protein sequence ID" value="MFD2832385.1"/>
    <property type="molecule type" value="Genomic_DNA"/>
</dbReference>
<dbReference type="Proteomes" id="UP001597438">
    <property type="component" value="Unassembled WGS sequence"/>
</dbReference>
<feature type="non-terminal residue" evidence="2">
    <location>
        <position position="1"/>
    </location>
</feature>
<proteinExistence type="predicted"/>
<evidence type="ECO:0000256" key="1">
    <source>
        <dbReference type="SAM" id="MobiDB-lite"/>
    </source>
</evidence>
<dbReference type="SMART" id="SM00564">
    <property type="entry name" value="PQQ"/>
    <property type="match status" value="1"/>
</dbReference>
<dbReference type="RefSeq" id="WP_378212163.1">
    <property type="nucleotide sequence ID" value="NZ_JBHUOJ010000007.1"/>
</dbReference>
<organism evidence="2 3">
    <name type="scientific">Christiangramia antarctica</name>
    <dbReference type="NCBI Taxonomy" id="2058158"/>
    <lineage>
        <taxon>Bacteria</taxon>
        <taxon>Pseudomonadati</taxon>
        <taxon>Bacteroidota</taxon>
        <taxon>Flavobacteriia</taxon>
        <taxon>Flavobacteriales</taxon>
        <taxon>Flavobacteriaceae</taxon>
        <taxon>Christiangramia</taxon>
    </lineage>
</organism>
<accession>A0ABW5WZX4</accession>
<dbReference type="SUPFAM" id="SSF63829">
    <property type="entry name" value="Calcium-dependent phosphotriesterase"/>
    <property type="match status" value="1"/>
</dbReference>